<dbReference type="PANTHER" id="PTHR37984">
    <property type="entry name" value="PROTEIN CBG26694"/>
    <property type="match status" value="1"/>
</dbReference>
<dbReference type="PROSITE" id="PS50994">
    <property type="entry name" value="INTEGRASE"/>
    <property type="match status" value="1"/>
</dbReference>
<evidence type="ECO:0000313" key="10">
    <source>
        <dbReference type="EMBL" id="KAF9760655.1"/>
    </source>
</evidence>
<dbReference type="PROSITE" id="PS50878">
    <property type="entry name" value="RT_POL"/>
    <property type="match status" value="1"/>
</dbReference>
<dbReference type="GO" id="GO:0015074">
    <property type="term" value="P:DNA integration"/>
    <property type="evidence" value="ECO:0007669"/>
    <property type="project" value="InterPro"/>
</dbReference>
<evidence type="ECO:0000256" key="2">
    <source>
        <dbReference type="ARBA" id="ARBA00022679"/>
    </source>
</evidence>
<sequence length="974" mass="112664">MSSHLSCRIEVNKEYLDLVIDTGSQENYVSNGVLSKLHATVEKTERTVELANGRTMLINQKVTLQFRIEGEPKIFEEDFYILPTLPCSGILGFSFLRKHNCHIDFSIPRLCFKEHREPFSNTITPDEEIKIKSDLIYSPSIEFSNFLYEFEKRNPTLGCIKTDAMTVPLTSTVPVHKKPYPIPVALLPKVKQEIRRLIKLGVIKESKSEYASPAFPISKKNGDLRLVIDYRELNKVTVKLGYPFPSIQYSLMELKGSRFFSQLDLNMGYYQIPIAEEDTHKTSFVLPFGQYEFLRMPFGLTNAPREFQRVMTTIFQDMPFVKVFVDDILIFSENQKEHERHVIDVLRRCLERGISINMQKSTFLLKEVKYLGKIINEDGIKADTSALVKIDPLKIPRTKKQIMRILGIINWFRDHIPKLSQKITPITNKLQKNAKCTWSDYGTQCIKEIVKDIKTNIVLHHPDLENPFTISTDASDEGIGAVLEQEGKVVGLYSHKLQTAEKNYTTTEKELLAIIKALKHFRPIIFGCEILVKTDHRNLLYITECQTNRAQRWKILLDEFGVKLEYIKGEENVGADLLSRCLLTKIAAVPTQINPIMEKIGRKRIEDFPMQMQGLSRSEMFPVTIQDVYFMTDRQQRIIIPEDCEKQIIQQAHEILVHPGINKLTKTLSSGFVIKNIVKKVKGYNVTCKVCQLNKSTQSKLGTLTGFLTANAPFENIAVDFFGPIETRHFENGESSNTKLHLLVIIDIFSKWVKIVPLRKITAKSTIKAIKKHWFDKFGAPKNLLSDQGKQFVSQEFTSFLQQNKVEHRKSSIYNPTGNSVVERANKVIGTSLRCLKNLSIKDAIRRTERAMRNSYHITLNATPYQVIHGVHPLNPLKKYEVDIQQIINRKKTIAEKDLTRRNSKRRSYQYRENQLVLMLKPLPDKLEDIWEGPYRIVRTNNRRNYVIIEKDKRFIRVNIKRIKPFKRGKHVMY</sequence>
<dbReference type="Gene3D" id="2.40.70.10">
    <property type="entry name" value="Acid Proteases"/>
    <property type="match status" value="1"/>
</dbReference>
<dbReference type="EC" id="2.7.7.49" evidence="1"/>
<keyword evidence="6" id="KW-0378">Hydrolase</keyword>
<dbReference type="AlphaFoldDB" id="A0A9P6GVY6"/>
<dbReference type="CDD" id="cd00303">
    <property type="entry name" value="retropepsin_like"/>
    <property type="match status" value="1"/>
</dbReference>
<dbReference type="EMBL" id="SBJO01000551">
    <property type="protein sequence ID" value="KAF9760655.1"/>
    <property type="molecule type" value="Genomic_DNA"/>
</dbReference>
<proteinExistence type="predicted"/>
<dbReference type="PANTHER" id="PTHR37984:SF5">
    <property type="entry name" value="PROTEIN NYNRIN-LIKE"/>
    <property type="match status" value="1"/>
</dbReference>
<dbReference type="Gene3D" id="1.10.340.70">
    <property type="match status" value="1"/>
</dbReference>
<dbReference type="InterPro" id="IPR041373">
    <property type="entry name" value="RT_RNaseH"/>
</dbReference>
<evidence type="ECO:0000256" key="3">
    <source>
        <dbReference type="ARBA" id="ARBA00022695"/>
    </source>
</evidence>
<organism evidence="10 11">
    <name type="scientific">Nosema granulosis</name>
    <dbReference type="NCBI Taxonomy" id="83296"/>
    <lineage>
        <taxon>Eukaryota</taxon>
        <taxon>Fungi</taxon>
        <taxon>Fungi incertae sedis</taxon>
        <taxon>Microsporidia</taxon>
        <taxon>Nosematidae</taxon>
        <taxon>Nosema</taxon>
    </lineage>
</organism>
<dbReference type="InterPro" id="IPR001584">
    <property type="entry name" value="Integrase_cat-core"/>
</dbReference>
<evidence type="ECO:0000256" key="7">
    <source>
        <dbReference type="ARBA" id="ARBA00022918"/>
    </source>
</evidence>
<evidence type="ECO:0000259" key="8">
    <source>
        <dbReference type="PROSITE" id="PS50878"/>
    </source>
</evidence>
<dbReference type="InterPro" id="IPR050951">
    <property type="entry name" value="Retrovirus_Pol_polyprotein"/>
</dbReference>
<dbReference type="InterPro" id="IPR012337">
    <property type="entry name" value="RNaseH-like_sf"/>
</dbReference>
<dbReference type="GO" id="GO:0003676">
    <property type="term" value="F:nucleic acid binding"/>
    <property type="evidence" value="ECO:0007669"/>
    <property type="project" value="InterPro"/>
</dbReference>
<accession>A0A9P6GVY6</accession>
<keyword evidence="3" id="KW-0548">Nucleotidyltransferase</keyword>
<evidence type="ECO:0000259" key="9">
    <source>
        <dbReference type="PROSITE" id="PS50994"/>
    </source>
</evidence>
<dbReference type="GO" id="GO:0004519">
    <property type="term" value="F:endonuclease activity"/>
    <property type="evidence" value="ECO:0007669"/>
    <property type="project" value="UniProtKB-KW"/>
</dbReference>
<dbReference type="Gene3D" id="3.30.70.270">
    <property type="match status" value="2"/>
</dbReference>
<dbReference type="SUPFAM" id="SSF50630">
    <property type="entry name" value="Acid proteases"/>
    <property type="match status" value="1"/>
</dbReference>
<dbReference type="Pfam" id="PF17921">
    <property type="entry name" value="Integrase_H2C2"/>
    <property type="match status" value="1"/>
</dbReference>
<gene>
    <name evidence="10" type="primary">Tf2-9_14</name>
    <name evidence="10" type="ORF">NGRA_3063</name>
</gene>
<dbReference type="Gene3D" id="3.30.420.10">
    <property type="entry name" value="Ribonuclease H-like superfamily/Ribonuclease H"/>
    <property type="match status" value="2"/>
</dbReference>
<dbReference type="InterPro" id="IPR036397">
    <property type="entry name" value="RNaseH_sf"/>
</dbReference>
<dbReference type="SUPFAM" id="SSF56672">
    <property type="entry name" value="DNA/RNA polymerases"/>
    <property type="match status" value="1"/>
</dbReference>
<dbReference type="InterPro" id="IPR021109">
    <property type="entry name" value="Peptidase_aspartic_dom_sf"/>
</dbReference>
<dbReference type="CDD" id="cd09274">
    <property type="entry name" value="RNase_HI_RT_Ty3"/>
    <property type="match status" value="1"/>
</dbReference>
<dbReference type="Proteomes" id="UP000740883">
    <property type="component" value="Unassembled WGS sequence"/>
</dbReference>
<keyword evidence="4" id="KW-0540">Nuclease</keyword>
<dbReference type="GO" id="GO:0003964">
    <property type="term" value="F:RNA-directed DNA polymerase activity"/>
    <property type="evidence" value="ECO:0007669"/>
    <property type="project" value="UniProtKB-KW"/>
</dbReference>
<keyword evidence="11" id="KW-1185">Reference proteome</keyword>
<dbReference type="Pfam" id="PF00665">
    <property type="entry name" value="rve"/>
    <property type="match status" value="1"/>
</dbReference>
<dbReference type="Gene3D" id="3.10.10.10">
    <property type="entry name" value="HIV Type 1 Reverse Transcriptase, subunit A, domain 1"/>
    <property type="match status" value="1"/>
</dbReference>
<keyword evidence="5" id="KW-0255">Endonuclease</keyword>
<dbReference type="Pfam" id="PF17917">
    <property type="entry name" value="RT_RNaseH"/>
    <property type="match status" value="1"/>
</dbReference>
<feature type="domain" description="Reverse transcriptase" evidence="8">
    <location>
        <begin position="198"/>
        <end position="375"/>
    </location>
</feature>
<evidence type="ECO:0000256" key="4">
    <source>
        <dbReference type="ARBA" id="ARBA00022722"/>
    </source>
</evidence>
<dbReference type="InterPro" id="IPR000477">
    <property type="entry name" value="RT_dom"/>
</dbReference>
<dbReference type="CDD" id="cd01647">
    <property type="entry name" value="RT_LTR"/>
    <property type="match status" value="1"/>
</dbReference>
<dbReference type="InterPro" id="IPR043128">
    <property type="entry name" value="Rev_trsase/Diguanyl_cyclase"/>
</dbReference>
<name>A0A9P6GVY6_9MICR</name>
<keyword evidence="7" id="KW-0695">RNA-directed DNA polymerase</keyword>
<reference evidence="10 11" key="1">
    <citation type="journal article" date="2020" name="Genome Biol. Evol.">
        <title>Comparative genomics of strictly vertically transmitted, feminizing microsporidia endosymbionts of amphipod crustaceans.</title>
        <authorList>
            <person name="Cormier A."/>
            <person name="Chebbi M.A."/>
            <person name="Giraud I."/>
            <person name="Wattier R."/>
            <person name="Teixeira M."/>
            <person name="Gilbert C."/>
            <person name="Rigaud T."/>
            <person name="Cordaux R."/>
        </authorList>
    </citation>
    <scope>NUCLEOTIDE SEQUENCE [LARGE SCALE GENOMIC DNA]</scope>
    <source>
        <strain evidence="10 11">Ou3-Ou53</strain>
    </source>
</reference>
<dbReference type="GO" id="GO:0005634">
    <property type="term" value="C:nucleus"/>
    <property type="evidence" value="ECO:0007669"/>
    <property type="project" value="UniProtKB-ARBA"/>
</dbReference>
<dbReference type="GO" id="GO:0016787">
    <property type="term" value="F:hydrolase activity"/>
    <property type="evidence" value="ECO:0007669"/>
    <property type="project" value="UniProtKB-KW"/>
</dbReference>
<dbReference type="Pfam" id="PF00078">
    <property type="entry name" value="RVT_1"/>
    <property type="match status" value="1"/>
</dbReference>
<evidence type="ECO:0000256" key="6">
    <source>
        <dbReference type="ARBA" id="ARBA00022801"/>
    </source>
</evidence>
<dbReference type="InterPro" id="IPR043502">
    <property type="entry name" value="DNA/RNA_pol_sf"/>
</dbReference>
<evidence type="ECO:0000256" key="5">
    <source>
        <dbReference type="ARBA" id="ARBA00022759"/>
    </source>
</evidence>
<feature type="domain" description="Integrase catalytic" evidence="9">
    <location>
        <begin position="709"/>
        <end position="884"/>
    </location>
</feature>
<dbReference type="InterPro" id="IPR041588">
    <property type="entry name" value="Integrase_H2C2"/>
</dbReference>
<protein>
    <recommendedName>
        <fullName evidence="1">RNA-directed DNA polymerase</fullName>
        <ecNumber evidence="1">2.7.7.49</ecNumber>
    </recommendedName>
</protein>
<evidence type="ECO:0000313" key="11">
    <source>
        <dbReference type="Proteomes" id="UP000740883"/>
    </source>
</evidence>
<comment type="caution">
    <text evidence="10">The sequence shown here is derived from an EMBL/GenBank/DDBJ whole genome shotgun (WGS) entry which is preliminary data.</text>
</comment>
<evidence type="ECO:0000256" key="1">
    <source>
        <dbReference type="ARBA" id="ARBA00012493"/>
    </source>
</evidence>
<dbReference type="SUPFAM" id="SSF53098">
    <property type="entry name" value="Ribonuclease H-like"/>
    <property type="match status" value="1"/>
</dbReference>
<keyword evidence="2" id="KW-0808">Transferase</keyword>
<dbReference type="OrthoDB" id="2194544at2759"/>